<name>A0A853ZYW3_9PSED</name>
<proteinExistence type="predicted"/>
<dbReference type="SUPFAM" id="SSF53850">
    <property type="entry name" value="Periplasmic binding protein-like II"/>
    <property type="match status" value="1"/>
</dbReference>
<sequence length="291" mass="31903">MANHAKWRGICSGLITSALVLWMPAGLAAPKLIWLMRDLPPLTVRDGAQKGQGIIDRLMPALMAGMPQYEHVILPVNRARAIQMLEETSLACDPALVRNPARAQSIAYSRPVIDLHGNGLTIRRENKKLIEPFVHGDSVDLQAMLQAQTLKLGVIAKRSYGTWIDTQVSQGPADQLFIHYGNDPLGSLLHMQNAGRVQALLGYWPEIQSKARQQGLASESLIFYRIIGAPAYQPIHIGCSNTPEGREVIRRVNAILANREHQALNTSEGTWLEFGQVDDAQTSGPPSATGQ</sequence>
<protein>
    <recommendedName>
        <fullName evidence="3">TIGR02285 family protein</fullName>
    </recommendedName>
</protein>
<dbReference type="InterPro" id="IPR011972">
    <property type="entry name" value="CHP02285"/>
</dbReference>
<accession>A0A853ZYW3</accession>
<evidence type="ECO:0000313" key="2">
    <source>
        <dbReference type="Proteomes" id="UP000185990"/>
    </source>
</evidence>
<dbReference type="AlphaFoldDB" id="A0A853ZYW3"/>
<dbReference type="NCBIfam" id="TIGR02285">
    <property type="entry name" value="TIGR02285 family protein"/>
    <property type="match status" value="1"/>
</dbReference>
<dbReference type="Proteomes" id="UP000185990">
    <property type="component" value="Unassembled WGS sequence"/>
</dbReference>
<comment type="caution">
    <text evidence="1">The sequence shown here is derived from an EMBL/GenBank/DDBJ whole genome shotgun (WGS) entry which is preliminary data.</text>
</comment>
<evidence type="ECO:0000313" key="1">
    <source>
        <dbReference type="EMBL" id="OKA23787.1"/>
    </source>
</evidence>
<reference evidence="1 2" key="1">
    <citation type="submission" date="2016-11" db="EMBL/GenBank/DDBJ databases">
        <title>Draft genome of Pseudomonas versuta A4R1.12.</title>
        <authorList>
            <person name="See-Too W.-S."/>
        </authorList>
    </citation>
    <scope>NUCLEOTIDE SEQUENCE [LARGE SCALE GENOMIC DNA]</scope>
    <source>
        <strain evidence="1 2">A4R1.12</strain>
    </source>
</reference>
<organism evidence="1 2">
    <name type="scientific">Pseudomonas versuta</name>
    <dbReference type="NCBI Taxonomy" id="1788301"/>
    <lineage>
        <taxon>Bacteria</taxon>
        <taxon>Pseudomonadati</taxon>
        <taxon>Pseudomonadota</taxon>
        <taxon>Gammaproteobacteria</taxon>
        <taxon>Pseudomonadales</taxon>
        <taxon>Pseudomonadaceae</taxon>
        <taxon>Pseudomonas</taxon>
    </lineage>
</organism>
<evidence type="ECO:0008006" key="3">
    <source>
        <dbReference type="Google" id="ProtNLM"/>
    </source>
</evidence>
<dbReference type="EMBL" id="MPJD01000018">
    <property type="protein sequence ID" value="OKA23787.1"/>
    <property type="molecule type" value="Genomic_DNA"/>
</dbReference>
<gene>
    <name evidence="1" type="ORF">BOH74_10840</name>
</gene>